<dbReference type="PANTHER" id="PTHR43948:SF10">
    <property type="entry name" value="MRJ, ISOFORM E"/>
    <property type="match status" value="1"/>
</dbReference>
<gene>
    <name evidence="3" type="ORF">LSCM1_01167</name>
</gene>
<dbReference type="KEGG" id="lmat:92511304"/>
<feature type="region of interest" description="Disordered" evidence="1">
    <location>
        <begin position="196"/>
        <end position="234"/>
    </location>
</feature>
<dbReference type="PRINTS" id="PR00625">
    <property type="entry name" value="JDOMAIN"/>
</dbReference>
<dbReference type="Proteomes" id="UP000673552">
    <property type="component" value="Unassembled WGS sequence"/>
</dbReference>
<name>A0A836G7P4_9TRYP</name>
<dbReference type="GO" id="GO:0005634">
    <property type="term" value="C:nucleus"/>
    <property type="evidence" value="ECO:0007669"/>
    <property type="project" value="TreeGrafter"/>
</dbReference>
<reference evidence="4" key="1">
    <citation type="journal article" date="2021" name="Microbiol. Resour. Announc.">
        <title>LGAAP: Leishmaniinae Genome Assembly and Annotation Pipeline.</title>
        <authorList>
            <person name="Almutairi H."/>
            <person name="Urbaniak M.D."/>
            <person name="Bates M.D."/>
            <person name="Jariyapan N."/>
            <person name="Kwakye-Nuako G."/>
            <person name="Thomaz-Soccol V."/>
            <person name="Al-Salem W.S."/>
            <person name="Dillon R.J."/>
            <person name="Bates P.A."/>
            <person name="Gatherer D."/>
        </authorList>
    </citation>
    <scope>NUCLEOTIDE SEQUENCE [LARGE SCALE GENOMIC DNA]</scope>
</reference>
<evidence type="ECO:0000313" key="3">
    <source>
        <dbReference type="EMBL" id="KAG5466989.1"/>
    </source>
</evidence>
<dbReference type="InterPro" id="IPR036869">
    <property type="entry name" value="J_dom_sf"/>
</dbReference>
<dbReference type="InterPro" id="IPR018253">
    <property type="entry name" value="DnaJ_domain_CS"/>
</dbReference>
<dbReference type="GO" id="GO:0044183">
    <property type="term" value="F:protein folding chaperone"/>
    <property type="evidence" value="ECO:0007669"/>
    <property type="project" value="TreeGrafter"/>
</dbReference>
<dbReference type="InterPro" id="IPR001623">
    <property type="entry name" value="DnaJ_domain"/>
</dbReference>
<dbReference type="PROSITE" id="PS50076">
    <property type="entry name" value="DNAJ_2"/>
    <property type="match status" value="1"/>
</dbReference>
<keyword evidence="4" id="KW-1185">Reference proteome</keyword>
<dbReference type="EMBL" id="JAFEUZ010000035">
    <property type="protein sequence ID" value="KAG5466989.1"/>
    <property type="molecule type" value="Genomic_DNA"/>
</dbReference>
<dbReference type="GeneID" id="92511304"/>
<evidence type="ECO:0000259" key="2">
    <source>
        <dbReference type="PROSITE" id="PS50076"/>
    </source>
</evidence>
<feature type="region of interest" description="Disordered" evidence="1">
    <location>
        <begin position="253"/>
        <end position="287"/>
    </location>
</feature>
<feature type="compositionally biased region" description="Basic and acidic residues" evidence="1">
    <location>
        <begin position="353"/>
        <end position="363"/>
    </location>
</feature>
<dbReference type="AlphaFoldDB" id="A0A836G7P4"/>
<feature type="domain" description="J" evidence="2">
    <location>
        <begin position="4"/>
        <end position="109"/>
    </location>
</feature>
<feature type="region of interest" description="Disordered" evidence="1">
    <location>
        <begin position="141"/>
        <end position="177"/>
    </location>
</feature>
<protein>
    <recommendedName>
        <fullName evidence="2">J domain-containing protein</fullName>
    </recommendedName>
</protein>
<feature type="compositionally biased region" description="Basic and acidic residues" evidence="1">
    <location>
        <begin position="261"/>
        <end position="284"/>
    </location>
</feature>
<dbReference type="PROSITE" id="PS00636">
    <property type="entry name" value="DNAJ_1"/>
    <property type="match status" value="1"/>
</dbReference>
<feature type="compositionally biased region" description="Basic residues" evidence="1">
    <location>
        <begin position="341"/>
        <end position="352"/>
    </location>
</feature>
<evidence type="ECO:0000313" key="4">
    <source>
        <dbReference type="Proteomes" id="UP000673552"/>
    </source>
</evidence>
<comment type="caution">
    <text evidence="3">The sequence shown here is derived from an EMBL/GenBank/DDBJ whole genome shotgun (WGS) entry which is preliminary data.</text>
</comment>
<dbReference type="GO" id="GO:0005737">
    <property type="term" value="C:cytoplasm"/>
    <property type="evidence" value="ECO:0007669"/>
    <property type="project" value="TreeGrafter"/>
</dbReference>
<proteinExistence type="predicted"/>
<organism evidence="3 4">
    <name type="scientific">Leishmania martiniquensis</name>
    <dbReference type="NCBI Taxonomy" id="1580590"/>
    <lineage>
        <taxon>Eukaryota</taxon>
        <taxon>Discoba</taxon>
        <taxon>Euglenozoa</taxon>
        <taxon>Kinetoplastea</taxon>
        <taxon>Metakinetoplastina</taxon>
        <taxon>Trypanosomatida</taxon>
        <taxon>Trypanosomatidae</taxon>
        <taxon>Leishmaniinae</taxon>
        <taxon>Leishmania</taxon>
    </lineage>
</organism>
<dbReference type="CDD" id="cd06257">
    <property type="entry name" value="DnaJ"/>
    <property type="match status" value="1"/>
</dbReference>
<dbReference type="SUPFAM" id="SSF46565">
    <property type="entry name" value="Chaperone J-domain"/>
    <property type="match status" value="1"/>
</dbReference>
<dbReference type="SMART" id="SM00271">
    <property type="entry name" value="DnaJ"/>
    <property type="match status" value="1"/>
</dbReference>
<feature type="compositionally biased region" description="Low complexity" evidence="1">
    <location>
        <begin position="164"/>
        <end position="175"/>
    </location>
</feature>
<evidence type="ECO:0000256" key="1">
    <source>
        <dbReference type="SAM" id="MobiDB-lite"/>
    </source>
</evidence>
<dbReference type="OrthoDB" id="442087at2759"/>
<dbReference type="Gene3D" id="1.10.287.110">
    <property type="entry name" value="DnaJ domain"/>
    <property type="match status" value="1"/>
</dbReference>
<accession>A0A836G7P4</accession>
<dbReference type="Pfam" id="PF00226">
    <property type="entry name" value="DnaJ"/>
    <property type="match status" value="1"/>
</dbReference>
<dbReference type="RefSeq" id="XP_067174897.1">
    <property type="nucleotide sequence ID" value="XM_067318792.1"/>
</dbReference>
<feature type="compositionally biased region" description="Basic and acidic residues" evidence="1">
    <location>
        <begin position="222"/>
        <end position="232"/>
    </location>
</feature>
<feature type="region of interest" description="Disordered" evidence="1">
    <location>
        <begin position="337"/>
        <end position="363"/>
    </location>
</feature>
<reference evidence="4" key="2">
    <citation type="journal article" date="2021" name="Sci. Data">
        <title>Chromosome-scale genome sequencing, assembly and annotation of six genomes from subfamily Leishmaniinae.</title>
        <authorList>
            <person name="Almutairi H."/>
            <person name="Urbaniak M.D."/>
            <person name="Bates M.D."/>
            <person name="Jariyapan N."/>
            <person name="Kwakye-Nuako G."/>
            <person name="Thomaz Soccol V."/>
            <person name="Al-Salem W.S."/>
            <person name="Dillon R.J."/>
            <person name="Bates P.A."/>
            <person name="Gatherer D."/>
        </authorList>
    </citation>
    <scope>NUCLEOTIDE SEQUENCE [LARGE SCALE GENOMIC DNA]</scope>
</reference>
<dbReference type="PANTHER" id="PTHR43948">
    <property type="entry name" value="DNAJ HOMOLOG SUBFAMILY B"/>
    <property type="match status" value="1"/>
</dbReference>
<sequence>MLKDYYAILDVLPRASGEEIRRAFKRLALQFHPDKIGGDAAAEVASTAHTDEHGLTTSRADTLSATAETARLDAVSTSRQLRARDFTDIQEAYEVLGDVARRYLYDMNYNELLALQQQRQEEEQHRCDAHARTVAEAVRRVQERERLRQQQQQQQNHQPHHTDTFSAADSSSTSAGLRTNALGSSLLQYTPLPARGKEEEATGASLLPVLSGDAVQSKQGRQKLEPAEERGDSWSIEDLEGRVRGDGRALGARYCSTMPTRPREDGSRDDEVRSRREGGDRDTNEFAASYQYQTRISCSGTKHARQRMAATAPPACVLAGPVTFSWGDAATQTCPSVSVRGRSRERRWHRHAPPRDGEETAEPERPLEYYYQRSIERTLRVFFGVPHLE</sequence>
<dbReference type="GO" id="GO:0051082">
    <property type="term" value="F:unfolded protein binding"/>
    <property type="evidence" value="ECO:0007669"/>
    <property type="project" value="TreeGrafter"/>
</dbReference>
<dbReference type="GO" id="GO:0051087">
    <property type="term" value="F:protein-folding chaperone binding"/>
    <property type="evidence" value="ECO:0007669"/>
    <property type="project" value="TreeGrafter"/>
</dbReference>